<reference evidence="2 3" key="1">
    <citation type="submission" date="2023-07" db="EMBL/GenBank/DDBJ databases">
        <title>Genomic Encyclopedia of Type Strains, Phase IV (KMG-IV): sequencing the most valuable type-strain genomes for metagenomic binning, comparative biology and taxonomic classification.</title>
        <authorList>
            <person name="Goeker M."/>
        </authorList>
    </citation>
    <scope>NUCLEOTIDE SEQUENCE [LARGE SCALE GENOMIC DNA]</scope>
    <source>
        <strain evidence="2 3">DSM 19619</strain>
    </source>
</reference>
<protein>
    <submittedName>
        <fullName evidence="2">Uncharacterized protein</fullName>
    </submittedName>
</protein>
<organism evidence="2 3">
    <name type="scientific">Labrys wisconsinensis</name>
    <dbReference type="NCBI Taxonomy" id="425677"/>
    <lineage>
        <taxon>Bacteria</taxon>
        <taxon>Pseudomonadati</taxon>
        <taxon>Pseudomonadota</taxon>
        <taxon>Alphaproteobacteria</taxon>
        <taxon>Hyphomicrobiales</taxon>
        <taxon>Xanthobacteraceae</taxon>
        <taxon>Labrys</taxon>
    </lineage>
</organism>
<feature type="signal peptide" evidence="1">
    <location>
        <begin position="1"/>
        <end position="22"/>
    </location>
</feature>
<dbReference type="EMBL" id="JAUSVX010000001">
    <property type="protein sequence ID" value="MDQ0467662.1"/>
    <property type="molecule type" value="Genomic_DNA"/>
</dbReference>
<name>A0ABU0J066_9HYPH</name>
<dbReference type="Proteomes" id="UP001242480">
    <property type="component" value="Unassembled WGS sequence"/>
</dbReference>
<evidence type="ECO:0000256" key="1">
    <source>
        <dbReference type="SAM" id="SignalP"/>
    </source>
</evidence>
<feature type="chain" id="PRO_5045409628" evidence="1">
    <location>
        <begin position="23"/>
        <end position="190"/>
    </location>
</feature>
<keyword evidence="1" id="KW-0732">Signal</keyword>
<accession>A0ABU0J066</accession>
<sequence length="190" mass="19133">MRILLAASVAVVALASAGTAFAQSKPQVVPTLGTRQIVPVAAVDAGVPAPAQPVAAPAPALSNLTSPIPVAPVDTKAAEAVAKELVTQQQPAPAPVAATPAPADVAGDLAADTPAPQPQPAAPPVVAQTIAPPVPAPAPEVVVPVKKPKLYKKPHRIVRYYQDEDYGAVSYAPRRYGYGNGYGYGGGGCD</sequence>
<gene>
    <name evidence="2" type="ORF">QO011_000657</name>
</gene>
<comment type="caution">
    <text evidence="2">The sequence shown here is derived from an EMBL/GenBank/DDBJ whole genome shotgun (WGS) entry which is preliminary data.</text>
</comment>
<dbReference type="RefSeq" id="WP_307267604.1">
    <property type="nucleotide sequence ID" value="NZ_JAUSVX010000001.1"/>
</dbReference>
<evidence type="ECO:0000313" key="2">
    <source>
        <dbReference type="EMBL" id="MDQ0467662.1"/>
    </source>
</evidence>
<proteinExistence type="predicted"/>
<evidence type="ECO:0000313" key="3">
    <source>
        <dbReference type="Proteomes" id="UP001242480"/>
    </source>
</evidence>
<keyword evidence="3" id="KW-1185">Reference proteome</keyword>